<dbReference type="Proteomes" id="UP000228533">
    <property type="component" value="Unassembled WGS sequence"/>
</dbReference>
<dbReference type="EMBL" id="PFAM01000013">
    <property type="protein sequence ID" value="PIT96040.1"/>
    <property type="molecule type" value="Genomic_DNA"/>
</dbReference>
<reference evidence="3" key="1">
    <citation type="submission" date="2017-09" db="EMBL/GenBank/DDBJ databases">
        <title>Depth-based differentiation of microbial function through sediment-hosted aquifers and enrichment of novel symbionts in the deep terrestrial subsurface.</title>
        <authorList>
            <person name="Probst A.J."/>
            <person name="Ladd B."/>
            <person name="Jarett J.K."/>
            <person name="Geller-Mcgrath D.E."/>
            <person name="Sieber C.M.K."/>
            <person name="Emerson J.B."/>
            <person name="Anantharaman K."/>
            <person name="Thomas B.C."/>
            <person name="Malmstrom R."/>
            <person name="Stieglmeier M."/>
            <person name="Klingl A."/>
            <person name="Woyke T."/>
            <person name="Ryan C.M."/>
            <person name="Banfield J.F."/>
        </authorList>
    </citation>
    <scope>NUCLEOTIDE SEQUENCE [LARGE SCALE GENOMIC DNA]</scope>
</reference>
<organism evidence="2 3">
    <name type="scientific">Candidatus Falkowbacteria bacterium CG10_big_fil_rev_8_21_14_0_10_37_14</name>
    <dbReference type="NCBI Taxonomy" id="1974561"/>
    <lineage>
        <taxon>Bacteria</taxon>
        <taxon>Candidatus Falkowiibacteriota</taxon>
    </lineage>
</organism>
<dbReference type="AlphaFoldDB" id="A0A2M6WTC2"/>
<dbReference type="Pfam" id="PF12728">
    <property type="entry name" value="HTH_17"/>
    <property type="match status" value="1"/>
</dbReference>
<proteinExistence type="predicted"/>
<accession>A0A2M6WTC2</accession>
<comment type="caution">
    <text evidence="2">The sequence shown here is derived from an EMBL/GenBank/DDBJ whole genome shotgun (WGS) entry which is preliminary data.</text>
</comment>
<gene>
    <name evidence="2" type="ORF">COT94_02120</name>
</gene>
<dbReference type="SUPFAM" id="SSF46955">
    <property type="entry name" value="Putative DNA-binding domain"/>
    <property type="match status" value="1"/>
</dbReference>
<evidence type="ECO:0000313" key="3">
    <source>
        <dbReference type="Proteomes" id="UP000228533"/>
    </source>
</evidence>
<evidence type="ECO:0000313" key="2">
    <source>
        <dbReference type="EMBL" id="PIT96040.1"/>
    </source>
</evidence>
<sequence>MNAEANTILQLYSIDQVASLYGVSKITIYRLVETRKITFYKIKGCIRFSEQDIALYLKQNRVDSM</sequence>
<dbReference type="InterPro" id="IPR009061">
    <property type="entry name" value="DNA-bd_dom_put_sf"/>
</dbReference>
<protein>
    <recommendedName>
        <fullName evidence="1">Helix-turn-helix domain-containing protein</fullName>
    </recommendedName>
</protein>
<dbReference type="GO" id="GO:0003677">
    <property type="term" value="F:DNA binding"/>
    <property type="evidence" value="ECO:0007669"/>
    <property type="project" value="InterPro"/>
</dbReference>
<dbReference type="InterPro" id="IPR010093">
    <property type="entry name" value="SinI_DNA-bd"/>
</dbReference>
<dbReference type="InterPro" id="IPR041657">
    <property type="entry name" value="HTH_17"/>
</dbReference>
<feature type="domain" description="Helix-turn-helix" evidence="1">
    <location>
        <begin position="11"/>
        <end position="61"/>
    </location>
</feature>
<name>A0A2M6WTC2_9BACT</name>
<dbReference type="NCBIfam" id="TIGR01764">
    <property type="entry name" value="excise"/>
    <property type="match status" value="1"/>
</dbReference>
<evidence type="ECO:0000259" key="1">
    <source>
        <dbReference type="Pfam" id="PF12728"/>
    </source>
</evidence>